<dbReference type="SUPFAM" id="SSF81995">
    <property type="entry name" value="beta-sandwich domain of Sec23/24"/>
    <property type="match status" value="1"/>
</dbReference>
<comment type="caution">
    <text evidence="2">The sequence shown here is derived from an EMBL/GenBank/DDBJ whole genome shotgun (WGS) entry which is preliminary data.</text>
</comment>
<dbReference type="AlphaFoldDB" id="A0AA38WHK1"/>
<dbReference type="PANTHER" id="PTHR37188">
    <property type="entry name" value="MEDIATOR OF RNA POLYMERASE II TRANSCRIPTION SUBUNIT-RELATED"/>
    <property type="match status" value="1"/>
</dbReference>
<dbReference type="Proteomes" id="UP001172457">
    <property type="component" value="Chromosome 2"/>
</dbReference>
<feature type="coiled-coil region" evidence="1">
    <location>
        <begin position="161"/>
        <end position="188"/>
    </location>
</feature>
<keyword evidence="1" id="KW-0175">Coiled coil</keyword>
<evidence type="ECO:0000256" key="1">
    <source>
        <dbReference type="SAM" id="Coils"/>
    </source>
</evidence>
<gene>
    <name evidence="2" type="ORF">OSB04_006542</name>
</gene>
<dbReference type="GO" id="GO:0016592">
    <property type="term" value="C:mediator complex"/>
    <property type="evidence" value="ECO:0007669"/>
    <property type="project" value="InterPro"/>
</dbReference>
<keyword evidence="3" id="KW-1185">Reference proteome</keyword>
<dbReference type="PANTHER" id="PTHR37188:SF1">
    <property type="entry name" value="MEDIATOR OF RNA POLYMERASE II TRANSCRIPTION SUBUNIT-RELATED"/>
    <property type="match status" value="1"/>
</dbReference>
<evidence type="ECO:0000313" key="3">
    <source>
        <dbReference type="Proteomes" id="UP001172457"/>
    </source>
</evidence>
<evidence type="ECO:0008006" key="4">
    <source>
        <dbReference type="Google" id="ProtNLM"/>
    </source>
</evidence>
<sequence length="207" mass="24091">MISTHLGLESASFLELNMDQFGGGNWNLIPTMAAHSNPTTPSNQDHLYLQQQQQFQQQQQQQQFHQQQFQLQQQQQQQHQQQQRYQISQQQQQQQQPQPSQSLASHFHLQNLVENLADAIENGTRDQHFDTLVTELSSHFEKCQQLLNTISGSIATKATTVEGQKRKVEEAEQMLNQRRDLITKYKNSVEELTKPDLVDRKKQTVKE</sequence>
<proteinExistence type="predicted"/>
<dbReference type="EMBL" id="JARYMX010000002">
    <property type="protein sequence ID" value="KAJ9561382.1"/>
    <property type="molecule type" value="Genomic_DNA"/>
</dbReference>
<dbReference type="InterPro" id="IPR038790">
    <property type="entry name" value="Med9_plant"/>
</dbReference>
<name>A0AA38WHK1_9ASTR</name>
<organism evidence="2 3">
    <name type="scientific">Centaurea solstitialis</name>
    <name type="common">yellow star-thistle</name>
    <dbReference type="NCBI Taxonomy" id="347529"/>
    <lineage>
        <taxon>Eukaryota</taxon>
        <taxon>Viridiplantae</taxon>
        <taxon>Streptophyta</taxon>
        <taxon>Embryophyta</taxon>
        <taxon>Tracheophyta</taxon>
        <taxon>Spermatophyta</taxon>
        <taxon>Magnoliopsida</taxon>
        <taxon>eudicotyledons</taxon>
        <taxon>Gunneridae</taxon>
        <taxon>Pentapetalae</taxon>
        <taxon>asterids</taxon>
        <taxon>campanulids</taxon>
        <taxon>Asterales</taxon>
        <taxon>Asteraceae</taxon>
        <taxon>Carduoideae</taxon>
        <taxon>Cardueae</taxon>
        <taxon>Centaureinae</taxon>
        <taxon>Centaurea</taxon>
    </lineage>
</organism>
<evidence type="ECO:0000313" key="2">
    <source>
        <dbReference type="EMBL" id="KAJ9561382.1"/>
    </source>
</evidence>
<accession>A0AA38WHK1</accession>
<protein>
    <recommendedName>
        <fullName evidence="4">Mediator of RNA polymerase II transcription subunit 9</fullName>
    </recommendedName>
</protein>
<reference evidence="2" key="1">
    <citation type="submission" date="2023-03" db="EMBL/GenBank/DDBJ databases">
        <title>Chromosome-scale reference genome and RAD-based genetic map of yellow starthistle (Centaurea solstitialis) reveal putative structural variation and QTLs associated with invader traits.</title>
        <authorList>
            <person name="Reatini B."/>
            <person name="Cang F.A."/>
            <person name="Jiang Q."/>
            <person name="Mckibben M.T.W."/>
            <person name="Barker M.S."/>
            <person name="Rieseberg L.H."/>
            <person name="Dlugosch K.M."/>
        </authorList>
    </citation>
    <scope>NUCLEOTIDE SEQUENCE</scope>
    <source>
        <strain evidence="2">CAN-66</strain>
        <tissue evidence="2">Leaf</tissue>
    </source>
</reference>